<evidence type="ECO:0000313" key="1">
    <source>
        <dbReference type="EMBL" id="MBB6545458.1"/>
    </source>
</evidence>
<gene>
    <name evidence="1" type="ORF">HD593_000253</name>
</gene>
<reference evidence="1 2" key="1">
    <citation type="submission" date="2020-08" db="EMBL/GenBank/DDBJ databases">
        <title>Sequencing the genomes of 1000 actinobacteria strains.</title>
        <authorList>
            <person name="Klenk H.-P."/>
        </authorList>
    </citation>
    <scope>NUCLEOTIDE SEQUENCE [LARGE SCALE GENOMIC DNA]</scope>
    <source>
        <strain evidence="1 2">DSM 43768</strain>
    </source>
</reference>
<name>A0A7X0TVN6_9ACTN</name>
<protein>
    <submittedName>
        <fullName evidence="1">Uncharacterized protein</fullName>
    </submittedName>
</protein>
<organism evidence="1 2">
    <name type="scientific">Nonomuraea rubra</name>
    <dbReference type="NCBI Taxonomy" id="46180"/>
    <lineage>
        <taxon>Bacteria</taxon>
        <taxon>Bacillati</taxon>
        <taxon>Actinomycetota</taxon>
        <taxon>Actinomycetes</taxon>
        <taxon>Streptosporangiales</taxon>
        <taxon>Streptosporangiaceae</taxon>
        <taxon>Nonomuraea</taxon>
    </lineage>
</organism>
<keyword evidence="2" id="KW-1185">Reference proteome</keyword>
<evidence type="ECO:0000313" key="2">
    <source>
        <dbReference type="Proteomes" id="UP000565579"/>
    </source>
</evidence>
<dbReference type="AlphaFoldDB" id="A0A7X0TVN6"/>
<proteinExistence type="predicted"/>
<sequence length="69" mass="7079">MIDTFPTVRATARRNRLPVKALLGLFPAGFTASGCHPAGSGDGHLGGPLLLVAAATVISGKKHAFPTNR</sequence>
<dbReference type="RefSeq" id="WP_185100301.1">
    <property type="nucleotide sequence ID" value="NZ_BAAAXY010000015.1"/>
</dbReference>
<comment type="caution">
    <text evidence="1">The sequence shown here is derived from an EMBL/GenBank/DDBJ whole genome shotgun (WGS) entry which is preliminary data.</text>
</comment>
<dbReference type="Proteomes" id="UP000565579">
    <property type="component" value="Unassembled WGS sequence"/>
</dbReference>
<dbReference type="EMBL" id="JACHMI010000001">
    <property type="protein sequence ID" value="MBB6545458.1"/>
    <property type="molecule type" value="Genomic_DNA"/>
</dbReference>
<accession>A0A7X0TVN6</accession>